<name>L8GKD5_ACACF</name>
<evidence type="ECO:0000256" key="1">
    <source>
        <dbReference type="ARBA" id="ARBA00004604"/>
    </source>
</evidence>
<evidence type="ECO:0000256" key="5">
    <source>
        <dbReference type="PROSITE-ProRule" id="PRU00221"/>
    </source>
</evidence>
<dbReference type="PRINTS" id="PR00320">
    <property type="entry name" value="GPROTEINBRPT"/>
</dbReference>
<dbReference type="PANTHER" id="PTHR19848">
    <property type="entry name" value="WD40 REPEAT PROTEIN"/>
    <property type="match status" value="1"/>
</dbReference>
<evidence type="ECO:0000313" key="7">
    <source>
        <dbReference type="EMBL" id="ELR13304.1"/>
    </source>
</evidence>
<sequence>MKRSKKKGSSSEEEGEDSPVRQAVQGSVFMNQGQSIEFMMVTPDEKLYTCEADGCVRVYDLDTGELDSQSKPVQARSVQLEPQAIFINTRNNTVIAWSTTKTINDYTIEDDILYTASMDGTVMAWDTSMEQAKTKNLSKFFGDSASRQAAPGVRTAAVYMGRTKNGPEVELTKKHRNVFKGHKEAITSLFYDNGIMYTASTDLTIKSWNPKLGKCLKTFKGHTAWVYCCRTYNGLLYSSSRDKTVRVWNPKKGECIQVMNVETSLTSFKIKGNHLFGINSEKAGLADDSLKMISLQSGKFVNVFEGHSARIRVFKMYGDRLFTASADGTIREWSIKLGQCMNVLRGHEGSVNAISFKGGTLYSAGDDGTIRVWEYSDADPDNPLSEELEAEDSVPQRRNTVSGAAPFGKKAESAPSLSPLGKLAGNTIGQRTFSVALRGMRNSSSSSATCRALNNGNEYPA</sequence>
<dbReference type="InterPro" id="IPR020472">
    <property type="entry name" value="WD40_PAC1"/>
</dbReference>
<dbReference type="KEGG" id="acan:ACA1_238280"/>
<dbReference type="PANTHER" id="PTHR19848:SF0">
    <property type="entry name" value="NOTCHLESS PROTEIN HOMOLOG 1"/>
    <property type="match status" value="1"/>
</dbReference>
<gene>
    <name evidence="7" type="ORF">ACA1_238280</name>
</gene>
<dbReference type="OrthoDB" id="674604at2759"/>
<dbReference type="SMART" id="SM00320">
    <property type="entry name" value="WD40"/>
    <property type="match status" value="6"/>
</dbReference>
<protein>
    <submittedName>
        <fullName evidence="7">WD40 repeat-containing protein</fullName>
    </submittedName>
</protein>
<comment type="subcellular location">
    <subcellularLocation>
        <location evidence="1">Nucleus</location>
        <location evidence="1">Nucleolus</location>
    </subcellularLocation>
</comment>
<feature type="repeat" description="WD" evidence="5">
    <location>
        <begin position="219"/>
        <end position="258"/>
    </location>
</feature>
<evidence type="ECO:0000256" key="6">
    <source>
        <dbReference type="SAM" id="MobiDB-lite"/>
    </source>
</evidence>
<dbReference type="Gene3D" id="2.130.10.10">
    <property type="entry name" value="YVTN repeat-like/Quinoprotein amine dehydrogenase"/>
    <property type="match status" value="2"/>
</dbReference>
<dbReference type="STRING" id="1257118.L8GKD5"/>
<dbReference type="InterPro" id="IPR015943">
    <property type="entry name" value="WD40/YVTN_repeat-like_dom_sf"/>
</dbReference>
<accession>L8GKD5</accession>
<evidence type="ECO:0000313" key="8">
    <source>
        <dbReference type="Proteomes" id="UP000011083"/>
    </source>
</evidence>
<dbReference type="InterPro" id="IPR001680">
    <property type="entry name" value="WD40_rpt"/>
</dbReference>
<dbReference type="AlphaFoldDB" id="L8GKD5"/>
<proteinExistence type="predicted"/>
<keyword evidence="4" id="KW-0539">Nucleus</keyword>
<dbReference type="GeneID" id="14913936"/>
<evidence type="ECO:0000256" key="2">
    <source>
        <dbReference type="ARBA" id="ARBA00022574"/>
    </source>
</evidence>
<dbReference type="InterPro" id="IPR036322">
    <property type="entry name" value="WD40_repeat_dom_sf"/>
</dbReference>
<feature type="compositionally biased region" description="Acidic residues" evidence="6">
    <location>
        <begin position="381"/>
        <end position="392"/>
    </location>
</feature>
<dbReference type="VEuPathDB" id="AmoebaDB:ACA1_238280"/>
<dbReference type="CDD" id="cd00200">
    <property type="entry name" value="WD40"/>
    <property type="match status" value="1"/>
</dbReference>
<dbReference type="InterPro" id="IPR018391">
    <property type="entry name" value="PQQ_b-propeller_rpt"/>
</dbReference>
<feature type="region of interest" description="Disordered" evidence="6">
    <location>
        <begin position="440"/>
        <end position="461"/>
    </location>
</feature>
<dbReference type="PROSITE" id="PS50294">
    <property type="entry name" value="WD_REPEATS_REGION"/>
    <property type="match status" value="1"/>
</dbReference>
<reference evidence="7 8" key="1">
    <citation type="journal article" date="2013" name="Genome Biol.">
        <title>Genome of Acanthamoeba castellanii highlights extensive lateral gene transfer and early evolution of tyrosine kinase signaling.</title>
        <authorList>
            <person name="Clarke M."/>
            <person name="Lohan A.J."/>
            <person name="Liu B."/>
            <person name="Lagkouvardos I."/>
            <person name="Roy S."/>
            <person name="Zafar N."/>
            <person name="Bertelli C."/>
            <person name="Schilde C."/>
            <person name="Kianianmomeni A."/>
            <person name="Burglin T.R."/>
            <person name="Frech C."/>
            <person name="Turcotte B."/>
            <person name="Kopec K.O."/>
            <person name="Synnott J.M."/>
            <person name="Choo C."/>
            <person name="Paponov I."/>
            <person name="Finkler A."/>
            <person name="Soon Heng Tan C."/>
            <person name="Hutchins A.P."/>
            <person name="Weinmeier T."/>
            <person name="Rattei T."/>
            <person name="Chu J.S."/>
            <person name="Gimenez G."/>
            <person name="Irimia M."/>
            <person name="Rigden D.J."/>
            <person name="Fitzpatrick D.A."/>
            <person name="Lorenzo-Morales J."/>
            <person name="Bateman A."/>
            <person name="Chiu C.H."/>
            <person name="Tang P."/>
            <person name="Hegemann P."/>
            <person name="Fromm H."/>
            <person name="Raoult D."/>
            <person name="Greub G."/>
            <person name="Miranda-Saavedra D."/>
            <person name="Chen N."/>
            <person name="Nash P."/>
            <person name="Ginger M.L."/>
            <person name="Horn M."/>
            <person name="Schaap P."/>
            <person name="Caler L."/>
            <person name="Loftus B."/>
        </authorList>
    </citation>
    <scope>NUCLEOTIDE SEQUENCE [LARGE SCALE GENOMIC DNA]</scope>
    <source>
        <strain evidence="7 8">Neff</strain>
    </source>
</reference>
<feature type="repeat" description="WD" evidence="5">
    <location>
        <begin position="304"/>
        <end position="343"/>
    </location>
</feature>
<feature type="region of interest" description="Disordered" evidence="6">
    <location>
        <begin position="1"/>
        <end position="26"/>
    </location>
</feature>
<feature type="compositionally biased region" description="Polar residues" evidence="6">
    <location>
        <begin position="441"/>
        <end position="461"/>
    </location>
</feature>
<dbReference type="PROSITE" id="PS50082">
    <property type="entry name" value="WD_REPEATS_2"/>
    <property type="match status" value="4"/>
</dbReference>
<dbReference type="Proteomes" id="UP000011083">
    <property type="component" value="Unassembled WGS sequence"/>
</dbReference>
<keyword evidence="8" id="KW-1185">Reference proteome</keyword>
<feature type="repeat" description="WD" evidence="5">
    <location>
        <begin position="344"/>
        <end position="374"/>
    </location>
</feature>
<evidence type="ECO:0000256" key="3">
    <source>
        <dbReference type="ARBA" id="ARBA00022737"/>
    </source>
</evidence>
<evidence type="ECO:0000256" key="4">
    <source>
        <dbReference type="ARBA" id="ARBA00023242"/>
    </source>
</evidence>
<feature type="region of interest" description="Disordered" evidence="6">
    <location>
        <begin position="381"/>
        <end position="425"/>
    </location>
</feature>
<organism evidence="7 8">
    <name type="scientific">Acanthamoeba castellanii (strain ATCC 30010 / Neff)</name>
    <dbReference type="NCBI Taxonomy" id="1257118"/>
    <lineage>
        <taxon>Eukaryota</taxon>
        <taxon>Amoebozoa</taxon>
        <taxon>Discosea</taxon>
        <taxon>Longamoebia</taxon>
        <taxon>Centramoebida</taxon>
        <taxon>Acanthamoebidae</taxon>
        <taxon>Acanthamoeba</taxon>
    </lineage>
</organism>
<feature type="repeat" description="WD" evidence="5">
    <location>
        <begin position="179"/>
        <end position="218"/>
    </location>
</feature>
<dbReference type="SMART" id="SM00564">
    <property type="entry name" value="PQQ"/>
    <property type="match status" value="4"/>
</dbReference>
<keyword evidence="2 5" id="KW-0853">WD repeat</keyword>
<dbReference type="SMR" id="L8GKD5"/>
<keyword evidence="3" id="KW-0677">Repeat</keyword>
<dbReference type="Pfam" id="PF00400">
    <property type="entry name" value="WD40"/>
    <property type="match status" value="4"/>
</dbReference>
<dbReference type="RefSeq" id="XP_004335317.1">
    <property type="nucleotide sequence ID" value="XM_004335269.1"/>
</dbReference>
<dbReference type="SUPFAM" id="SSF50978">
    <property type="entry name" value="WD40 repeat-like"/>
    <property type="match status" value="1"/>
</dbReference>
<dbReference type="EMBL" id="KB008093">
    <property type="protein sequence ID" value="ELR13304.1"/>
    <property type="molecule type" value="Genomic_DNA"/>
</dbReference>